<proteinExistence type="inferred from homology"/>
<dbReference type="Proteomes" id="UP000264840">
    <property type="component" value="Unplaced"/>
</dbReference>
<dbReference type="PANTHER" id="PTHR23402:SF1">
    <property type="entry name" value="PYROGLUTAMYL-PEPTIDASE I"/>
    <property type="match status" value="1"/>
</dbReference>
<dbReference type="GO" id="GO:0006508">
    <property type="term" value="P:proteolysis"/>
    <property type="evidence" value="ECO:0007669"/>
    <property type="project" value="UniProtKB-KW"/>
</dbReference>
<evidence type="ECO:0000256" key="2">
    <source>
        <dbReference type="ARBA" id="ARBA00022670"/>
    </source>
</evidence>
<keyword evidence="3" id="KW-0378">Hydrolase</keyword>
<keyword evidence="2" id="KW-0645">Protease</keyword>
<evidence type="ECO:0000256" key="3">
    <source>
        <dbReference type="ARBA" id="ARBA00022801"/>
    </source>
</evidence>
<comment type="similarity">
    <text evidence="1">Belongs to the peptidase C15 family.</text>
</comment>
<dbReference type="AlphaFoldDB" id="A0A3Q2VW58"/>
<evidence type="ECO:0000313" key="6">
    <source>
        <dbReference type="Proteomes" id="UP000264840"/>
    </source>
</evidence>
<sequence>MAQKWFRVSCTVPSRGHNTTVMWFEPFAEHTVNSSWVAVQLGKSCFEARDCCVENGPDCIKSILDMDTICKRVNDAGIGITVSTSEDAGRYLCDYTYYTSLHLGKGRAAFVHVPPLAKPYSGKDLGRALQAVIQEMLKLLEGSHSEEAQKGTKHSSDNP</sequence>
<keyword evidence="4" id="KW-0788">Thiol protease</keyword>
<reference evidence="5" key="1">
    <citation type="submission" date="2025-08" db="UniProtKB">
        <authorList>
            <consortium name="Ensembl"/>
        </authorList>
    </citation>
    <scope>IDENTIFICATION</scope>
</reference>
<accession>A0A3Q2VW58</accession>
<organism evidence="5 6">
    <name type="scientific">Haplochromis burtoni</name>
    <name type="common">Burton's mouthbrooder</name>
    <name type="synonym">Chromis burtoni</name>
    <dbReference type="NCBI Taxonomy" id="8153"/>
    <lineage>
        <taxon>Eukaryota</taxon>
        <taxon>Metazoa</taxon>
        <taxon>Chordata</taxon>
        <taxon>Craniata</taxon>
        <taxon>Vertebrata</taxon>
        <taxon>Euteleostomi</taxon>
        <taxon>Actinopterygii</taxon>
        <taxon>Neopterygii</taxon>
        <taxon>Teleostei</taxon>
        <taxon>Neoteleostei</taxon>
        <taxon>Acanthomorphata</taxon>
        <taxon>Ovalentaria</taxon>
        <taxon>Cichlomorphae</taxon>
        <taxon>Cichliformes</taxon>
        <taxon>Cichlidae</taxon>
        <taxon>African cichlids</taxon>
        <taxon>Pseudocrenilabrinae</taxon>
        <taxon>Haplochromini</taxon>
        <taxon>Haplochromis</taxon>
    </lineage>
</organism>
<evidence type="ECO:0000256" key="4">
    <source>
        <dbReference type="ARBA" id="ARBA00022807"/>
    </source>
</evidence>
<evidence type="ECO:0000313" key="5">
    <source>
        <dbReference type="Ensembl" id="ENSHBUP00000012758.1"/>
    </source>
</evidence>
<keyword evidence="6" id="KW-1185">Reference proteome</keyword>
<protein>
    <submittedName>
        <fullName evidence="5">Pyroglutamyl-peptidase I</fullName>
    </submittedName>
</protein>
<evidence type="ECO:0000256" key="1">
    <source>
        <dbReference type="ARBA" id="ARBA00006641"/>
    </source>
</evidence>
<dbReference type="Ensembl" id="ENSHBUT00000020263.1">
    <property type="protein sequence ID" value="ENSHBUP00000012758.1"/>
    <property type="gene ID" value="ENSHBUG00000000426.1"/>
</dbReference>
<dbReference type="GO" id="GO:0008234">
    <property type="term" value="F:cysteine-type peptidase activity"/>
    <property type="evidence" value="ECO:0007669"/>
    <property type="project" value="UniProtKB-KW"/>
</dbReference>
<dbReference type="PANTHER" id="PTHR23402">
    <property type="entry name" value="PROTEASE FAMILY C15 PYROGLUTAMYL-PEPTIDASE I-RELATED"/>
    <property type="match status" value="1"/>
</dbReference>
<dbReference type="InterPro" id="IPR016125">
    <property type="entry name" value="Peptidase_C15-like"/>
</dbReference>
<dbReference type="GeneTree" id="ENSGT00390000015368"/>
<dbReference type="SUPFAM" id="SSF53182">
    <property type="entry name" value="Pyrrolidone carboxyl peptidase (pyroglutamate aminopeptidase)"/>
    <property type="match status" value="1"/>
</dbReference>
<dbReference type="Gene3D" id="3.40.630.20">
    <property type="entry name" value="Peptidase C15, pyroglutamyl peptidase I-like"/>
    <property type="match status" value="1"/>
</dbReference>
<name>A0A3Q2VW58_HAPBU</name>
<reference evidence="5" key="2">
    <citation type="submission" date="2025-09" db="UniProtKB">
        <authorList>
            <consortium name="Ensembl"/>
        </authorList>
    </citation>
    <scope>IDENTIFICATION</scope>
</reference>
<dbReference type="InterPro" id="IPR036440">
    <property type="entry name" value="Peptidase_C15-like_sf"/>
</dbReference>